<evidence type="ECO:0000313" key="9">
    <source>
        <dbReference type="EMBL" id="SDG15310.1"/>
    </source>
</evidence>
<evidence type="ECO:0000256" key="6">
    <source>
        <dbReference type="PIRSR" id="PIRSR000699-2"/>
    </source>
</evidence>
<dbReference type="GO" id="GO:0009401">
    <property type="term" value="P:phosphoenolpyruvate-dependent sugar phosphotransferase system"/>
    <property type="evidence" value="ECO:0007669"/>
    <property type="project" value="UniProtKB-KW"/>
</dbReference>
<keyword evidence="6" id="KW-0479">Metal-binding</keyword>
<dbReference type="GO" id="GO:0016740">
    <property type="term" value="F:transferase activity"/>
    <property type="evidence" value="ECO:0007669"/>
    <property type="project" value="UniProtKB-KW"/>
</dbReference>
<dbReference type="InterPro" id="IPR036542">
    <property type="entry name" value="PTS_IIA_lac/cel_sf"/>
</dbReference>
<keyword evidence="1" id="KW-0813">Transport</keyword>
<evidence type="ECO:0000256" key="3">
    <source>
        <dbReference type="ARBA" id="ARBA00022679"/>
    </source>
</evidence>
<dbReference type="PANTHER" id="PTHR34382">
    <property type="entry name" value="PTS SYSTEM N,N'-DIACETYLCHITOBIOSE-SPECIFIC EIIA COMPONENT"/>
    <property type="match status" value="1"/>
</dbReference>
<dbReference type="Proteomes" id="UP000199708">
    <property type="component" value="Unassembled WGS sequence"/>
</dbReference>
<dbReference type="STRING" id="120956.SAMN05421791_103211"/>
<evidence type="ECO:0000256" key="1">
    <source>
        <dbReference type="ARBA" id="ARBA00022448"/>
    </source>
</evidence>
<keyword evidence="6" id="KW-0460">Magnesium</keyword>
<sequence>MMDEKMKDMELIVFTIINKGGNAKGLAYEAIAEAEKGNFNHAEALLKEADAELKEAHKVQTSLIQDEARGKKQDITVLFVHAQDHLMTSIEVRNLAEVFIRNSRRIEKLEKALALKDNGDE</sequence>
<dbReference type="AlphaFoldDB" id="A0A1G7RZR5"/>
<evidence type="ECO:0000256" key="2">
    <source>
        <dbReference type="ARBA" id="ARBA00022597"/>
    </source>
</evidence>
<keyword evidence="8" id="KW-0175">Coiled coil</keyword>
<feature type="binding site" evidence="6">
    <location>
        <position position="84"/>
    </location>
    <ligand>
        <name>Mg(2+)</name>
        <dbReference type="ChEBI" id="CHEBI:18420"/>
        <note>ligand shared between all trimeric partners</note>
    </ligand>
</feature>
<dbReference type="PANTHER" id="PTHR34382:SF7">
    <property type="entry name" value="PTS SYSTEM N,N'-DIACETYLCHITOBIOSE-SPECIFIC EIIA COMPONENT"/>
    <property type="match status" value="1"/>
</dbReference>
<gene>
    <name evidence="9" type="ORF">SAMN05421791_103211</name>
</gene>
<dbReference type="CDD" id="cd00215">
    <property type="entry name" value="PTS_IIA_lac"/>
    <property type="match status" value="1"/>
</dbReference>
<reference evidence="9 10" key="1">
    <citation type="submission" date="2016-10" db="EMBL/GenBank/DDBJ databases">
        <authorList>
            <person name="de Groot N.N."/>
        </authorList>
    </citation>
    <scope>NUCLEOTIDE SEQUENCE [LARGE SCALE GENOMIC DNA]</scope>
    <source>
        <strain evidence="9 10">ATCC BAA-466</strain>
    </source>
</reference>
<keyword evidence="4" id="KW-0598">Phosphotransferase system</keyword>
<evidence type="ECO:0000313" key="10">
    <source>
        <dbReference type="Proteomes" id="UP000199708"/>
    </source>
</evidence>
<feature type="modified residue" description="Phosphohistidine; by HPr" evidence="7">
    <location>
        <position position="81"/>
    </location>
</feature>
<dbReference type="SUPFAM" id="SSF46973">
    <property type="entry name" value="Enzyme IIa from lactose specific PTS, IIa-lac"/>
    <property type="match status" value="1"/>
</dbReference>
<keyword evidence="3" id="KW-0808">Transferase</keyword>
<dbReference type="Pfam" id="PF02255">
    <property type="entry name" value="PTS_IIA"/>
    <property type="match status" value="1"/>
</dbReference>
<evidence type="ECO:0000256" key="8">
    <source>
        <dbReference type="SAM" id="Coils"/>
    </source>
</evidence>
<evidence type="ECO:0000256" key="4">
    <source>
        <dbReference type="ARBA" id="ARBA00022683"/>
    </source>
</evidence>
<dbReference type="InterPro" id="IPR003188">
    <property type="entry name" value="PTS_IIA_lac/cel"/>
</dbReference>
<dbReference type="GO" id="GO:0046872">
    <property type="term" value="F:metal ion binding"/>
    <property type="evidence" value="ECO:0007669"/>
    <property type="project" value="UniProtKB-KW"/>
</dbReference>
<evidence type="ECO:0000256" key="5">
    <source>
        <dbReference type="PIRSR" id="PIRSR000699-1"/>
    </source>
</evidence>
<feature type="coiled-coil region" evidence="8">
    <location>
        <begin position="32"/>
        <end position="59"/>
    </location>
</feature>
<feature type="active site" description="Tele-phosphohistidine intermediate" evidence="5">
    <location>
        <position position="81"/>
    </location>
</feature>
<comment type="cofactor">
    <cofactor evidence="6">
        <name>Mg(2+)</name>
        <dbReference type="ChEBI" id="CHEBI:18420"/>
    </cofactor>
    <text evidence="6">Binds 1 Mg(2+) ion per trimer.</text>
</comment>
<keyword evidence="2" id="KW-0762">Sugar transport</keyword>
<accession>A0A1G7RZR5</accession>
<proteinExistence type="predicted"/>
<protein>
    <submittedName>
        <fullName evidence="9">PTS system, cellobiose-specific IIA component</fullName>
    </submittedName>
</protein>
<dbReference type="EMBL" id="FNCK01000003">
    <property type="protein sequence ID" value="SDG15310.1"/>
    <property type="molecule type" value="Genomic_DNA"/>
</dbReference>
<keyword evidence="10" id="KW-1185">Reference proteome</keyword>
<dbReference type="PIRSF" id="PIRSF000699">
    <property type="entry name" value="PTS_IILac_III"/>
    <property type="match status" value="1"/>
</dbReference>
<organism evidence="9 10">
    <name type="scientific">Facklamia miroungae</name>
    <dbReference type="NCBI Taxonomy" id="120956"/>
    <lineage>
        <taxon>Bacteria</taxon>
        <taxon>Bacillati</taxon>
        <taxon>Bacillota</taxon>
        <taxon>Bacilli</taxon>
        <taxon>Lactobacillales</taxon>
        <taxon>Aerococcaceae</taxon>
        <taxon>Facklamia</taxon>
    </lineage>
</organism>
<dbReference type="PROSITE" id="PS51095">
    <property type="entry name" value="PTS_EIIA_TYPE_3"/>
    <property type="match status" value="1"/>
</dbReference>
<dbReference type="Gene3D" id="1.20.58.80">
    <property type="entry name" value="Phosphotransferase system, lactose/cellobiose-type IIA subunit"/>
    <property type="match status" value="1"/>
</dbReference>
<name>A0A1G7RZR5_9LACT</name>
<evidence type="ECO:0000256" key="7">
    <source>
        <dbReference type="PROSITE-ProRule" id="PRU00418"/>
    </source>
</evidence>